<name>A0A1M7MWT0_9FLAO</name>
<dbReference type="PANTHER" id="PTHR12526:SF630">
    <property type="entry name" value="GLYCOSYLTRANSFERASE"/>
    <property type="match status" value="1"/>
</dbReference>
<dbReference type="AlphaFoldDB" id="A0A1M7MWT0"/>
<organism evidence="2 3">
    <name type="scientific">Flavobacterium xinjiangense</name>
    <dbReference type="NCBI Taxonomy" id="178356"/>
    <lineage>
        <taxon>Bacteria</taxon>
        <taxon>Pseudomonadati</taxon>
        <taxon>Bacteroidota</taxon>
        <taxon>Flavobacteriia</taxon>
        <taxon>Flavobacteriales</taxon>
        <taxon>Flavobacteriaceae</taxon>
        <taxon>Flavobacterium</taxon>
    </lineage>
</organism>
<dbReference type="CDD" id="cd03801">
    <property type="entry name" value="GT4_PimA-like"/>
    <property type="match status" value="1"/>
</dbReference>
<dbReference type="SUPFAM" id="SSF53756">
    <property type="entry name" value="UDP-Glycosyltransferase/glycogen phosphorylase"/>
    <property type="match status" value="1"/>
</dbReference>
<dbReference type="PANTHER" id="PTHR12526">
    <property type="entry name" value="GLYCOSYLTRANSFERASE"/>
    <property type="match status" value="1"/>
</dbReference>
<dbReference type="EMBL" id="FRCL01000009">
    <property type="protein sequence ID" value="SHM95627.1"/>
    <property type="molecule type" value="Genomic_DNA"/>
</dbReference>
<reference evidence="3" key="1">
    <citation type="submission" date="2016-11" db="EMBL/GenBank/DDBJ databases">
        <authorList>
            <person name="Varghese N."/>
            <person name="Submissions S."/>
        </authorList>
    </citation>
    <scope>NUCLEOTIDE SEQUENCE [LARGE SCALE GENOMIC DNA]</scope>
    <source>
        <strain evidence="3">CGMCC 1.2749</strain>
    </source>
</reference>
<protein>
    <submittedName>
        <fullName evidence="2">Glycosyltransferase involved in cell wall bisynthesis</fullName>
    </submittedName>
</protein>
<evidence type="ECO:0000259" key="1">
    <source>
        <dbReference type="Pfam" id="PF00534"/>
    </source>
</evidence>
<evidence type="ECO:0000313" key="3">
    <source>
        <dbReference type="Proteomes" id="UP000184092"/>
    </source>
</evidence>
<keyword evidence="2" id="KW-0808">Transferase</keyword>
<dbReference type="InterPro" id="IPR001296">
    <property type="entry name" value="Glyco_trans_1"/>
</dbReference>
<dbReference type="Gene3D" id="3.40.50.2000">
    <property type="entry name" value="Glycogen Phosphorylase B"/>
    <property type="match status" value="2"/>
</dbReference>
<dbReference type="Pfam" id="PF00534">
    <property type="entry name" value="Glycos_transf_1"/>
    <property type="match status" value="1"/>
</dbReference>
<proteinExistence type="predicted"/>
<feature type="domain" description="Glycosyl transferase family 1" evidence="1">
    <location>
        <begin position="202"/>
        <end position="341"/>
    </location>
</feature>
<sequence>MEPVSELSVLYHNLMTESKKIAVLCNYQLLPDRVGGMDYFFWQFDKQCAANGIQVDWFFPNQSDHGEYNTLTVFGSEDKAVENYFLSFCKTNKTEYTHIITHFIELCTPFFYKIKQYSTGKIIAIDHNPRPIYHYSLKKRIEKRIKGILFSRYIDLFVGVSNYTVNEIINDFGPHLVKKSKTIYNGVILEDIQVRNHRNIVKPNFLVASHLRESKGIQDLITAVALLPSSIQKTIKIDLYGDGPYKSVLVEKMKQHDVEHCFAFMGSSPNLKAVFLNYDYMLQPTHMECFSLSILESLAANVPVITTNVGGNEEVLVDGENGYIFKAKDIHELKEILEKVYLGHATIQSNTRVIVENGFSLQKMVEQHFALVLDNKS</sequence>
<evidence type="ECO:0000313" key="2">
    <source>
        <dbReference type="EMBL" id="SHM95627.1"/>
    </source>
</evidence>
<dbReference type="STRING" id="178356.SAMN05216269_10993"/>
<keyword evidence="3" id="KW-1185">Reference proteome</keyword>
<dbReference type="Proteomes" id="UP000184092">
    <property type="component" value="Unassembled WGS sequence"/>
</dbReference>
<accession>A0A1M7MWT0</accession>
<gene>
    <name evidence="2" type="ORF">SAMN05216269_10993</name>
</gene>
<dbReference type="GO" id="GO:0016757">
    <property type="term" value="F:glycosyltransferase activity"/>
    <property type="evidence" value="ECO:0007669"/>
    <property type="project" value="InterPro"/>
</dbReference>